<name>A0A0C9LUT4_9FUNG</name>
<protein>
    <submittedName>
        <fullName evidence="6">Xaa-Pro dipeptidase</fullName>
    </submittedName>
</protein>
<dbReference type="InterPro" id="IPR029149">
    <property type="entry name" value="Creatin/AminoP/Spt16_N"/>
</dbReference>
<dbReference type="SUPFAM" id="SSF55920">
    <property type="entry name" value="Creatinase/aminopeptidase"/>
    <property type="match status" value="1"/>
</dbReference>
<comment type="cofactor">
    <cofactor evidence="1">
        <name>Mn(2+)</name>
        <dbReference type="ChEBI" id="CHEBI:29035"/>
    </cofactor>
</comment>
<reference evidence="6" key="1">
    <citation type="submission" date="2014-09" db="EMBL/GenBank/DDBJ databases">
        <title>Draft genome sequence of an oleaginous Mucoromycotina fungus Mucor ambiguus NBRC6742.</title>
        <authorList>
            <person name="Takeda I."/>
            <person name="Yamane N."/>
            <person name="Morita T."/>
            <person name="Tamano K."/>
            <person name="Machida M."/>
            <person name="Baker S."/>
            <person name="Koike H."/>
        </authorList>
    </citation>
    <scope>NUCLEOTIDE SEQUENCE</scope>
    <source>
        <strain evidence="6">NBRC 6742</strain>
    </source>
</reference>
<dbReference type="GO" id="GO:0006508">
    <property type="term" value="P:proteolysis"/>
    <property type="evidence" value="ECO:0007669"/>
    <property type="project" value="TreeGrafter"/>
</dbReference>
<dbReference type="Pfam" id="PF05195">
    <property type="entry name" value="AMP_N"/>
    <property type="match status" value="1"/>
</dbReference>
<keyword evidence="3" id="KW-0378">Hydrolase</keyword>
<gene>
    <name evidence="6" type="ORF">MAM1_0096c05051</name>
</gene>
<dbReference type="AlphaFoldDB" id="A0A0C9LUT4"/>
<dbReference type="GO" id="GO:0030145">
    <property type="term" value="F:manganese ion binding"/>
    <property type="evidence" value="ECO:0007669"/>
    <property type="project" value="InterPro"/>
</dbReference>
<dbReference type="InterPro" id="IPR036005">
    <property type="entry name" value="Creatinase/aminopeptidase-like"/>
</dbReference>
<keyword evidence="4" id="KW-0464">Manganese</keyword>
<dbReference type="InterPro" id="IPR007865">
    <property type="entry name" value="Aminopep_P_N"/>
</dbReference>
<dbReference type="InterPro" id="IPR000994">
    <property type="entry name" value="Pept_M24"/>
</dbReference>
<dbReference type="EMBL" id="DF836385">
    <property type="protein sequence ID" value="GAN05580.1"/>
    <property type="molecule type" value="Genomic_DNA"/>
</dbReference>
<dbReference type="Gene3D" id="3.40.350.10">
    <property type="entry name" value="Creatinase/prolidase N-terminal domain"/>
    <property type="match status" value="1"/>
</dbReference>
<evidence type="ECO:0000256" key="2">
    <source>
        <dbReference type="ARBA" id="ARBA00022723"/>
    </source>
</evidence>
<evidence type="ECO:0000259" key="5">
    <source>
        <dbReference type="SMART" id="SM01011"/>
    </source>
</evidence>
<accession>A0A0C9LUT4</accession>
<dbReference type="PANTHER" id="PTHR43226:SF1">
    <property type="entry name" value="XAA-PRO DIPEPTIDASE"/>
    <property type="match status" value="1"/>
</dbReference>
<dbReference type="STRING" id="91626.A0A0C9LUT4"/>
<dbReference type="Gene3D" id="3.90.230.10">
    <property type="entry name" value="Creatinase/methionine aminopeptidase superfamily"/>
    <property type="match status" value="1"/>
</dbReference>
<organism evidence="6">
    <name type="scientific">Mucor ambiguus</name>
    <dbReference type="NCBI Taxonomy" id="91626"/>
    <lineage>
        <taxon>Eukaryota</taxon>
        <taxon>Fungi</taxon>
        <taxon>Fungi incertae sedis</taxon>
        <taxon>Mucoromycota</taxon>
        <taxon>Mucoromycotina</taxon>
        <taxon>Mucoromycetes</taxon>
        <taxon>Mucorales</taxon>
        <taxon>Mucorineae</taxon>
        <taxon>Mucoraceae</taxon>
        <taxon>Mucor</taxon>
    </lineage>
</organism>
<evidence type="ECO:0000313" key="7">
    <source>
        <dbReference type="Proteomes" id="UP000053815"/>
    </source>
</evidence>
<evidence type="ECO:0000256" key="3">
    <source>
        <dbReference type="ARBA" id="ARBA00022801"/>
    </source>
</evidence>
<dbReference type="SUPFAM" id="SSF53092">
    <property type="entry name" value="Creatinase/prolidase N-terminal domain"/>
    <property type="match status" value="1"/>
</dbReference>
<dbReference type="Pfam" id="PF00557">
    <property type="entry name" value="Peptidase_M24"/>
    <property type="match status" value="1"/>
</dbReference>
<evidence type="ECO:0000256" key="1">
    <source>
        <dbReference type="ARBA" id="ARBA00001936"/>
    </source>
</evidence>
<dbReference type="GO" id="GO:0070006">
    <property type="term" value="F:metalloaminopeptidase activity"/>
    <property type="evidence" value="ECO:0007669"/>
    <property type="project" value="InterPro"/>
</dbReference>
<dbReference type="SMART" id="SM01011">
    <property type="entry name" value="AMP_N"/>
    <property type="match status" value="1"/>
</dbReference>
<dbReference type="PANTHER" id="PTHR43226">
    <property type="entry name" value="XAA-PRO AMINOPEPTIDASE 3"/>
    <property type="match status" value="1"/>
</dbReference>
<dbReference type="Proteomes" id="UP000053815">
    <property type="component" value="Unassembled WGS sequence"/>
</dbReference>
<dbReference type="OrthoDB" id="10261878at2759"/>
<keyword evidence="2" id="KW-0479">Metal-binding</keyword>
<proteinExistence type="predicted"/>
<feature type="domain" description="Aminopeptidase P N-terminal" evidence="5">
    <location>
        <begin position="16"/>
        <end position="143"/>
    </location>
</feature>
<keyword evidence="7" id="KW-1185">Reference proteome</keyword>
<evidence type="ECO:0000256" key="4">
    <source>
        <dbReference type="ARBA" id="ARBA00023211"/>
    </source>
</evidence>
<dbReference type="InterPro" id="IPR052433">
    <property type="entry name" value="X-Pro_dipept-like"/>
</dbReference>
<dbReference type="CDD" id="cd01087">
    <property type="entry name" value="Prolidase"/>
    <property type="match status" value="1"/>
</dbReference>
<evidence type="ECO:0000313" key="6">
    <source>
        <dbReference type="EMBL" id="GAN05580.1"/>
    </source>
</evidence>
<sequence>MDTSTTRAFFPSMERINTRDHYLKIKKYMSAKSGVIYHRGGMTLTRDDTDVELDFRQESNFLYLSGVEAAGFHIVVVLENDTIYLIRPDRPKVEQLWKGIPEPDAALMKKYNVDHILLDTEVKDFLKELKPQIIFTLDSTNMDYNYIPVEYENRIDRTQLKNAIHEARLTKFPWEVTLLRYAAHISSYAHMSLMSYCGEKYRQKQVINEAELEAKFRWVCGKNGLSRQCYIPIIASGSRAAVLHYTDNDKSIPSHQHALVLVDAGGEYRCYGSDVTRTFPASTKFSDEAITIYNIVLKAQKAVLSRLKPGVFWKDMHDLVVRILCHELVELGLLIGNETELLQLGVYRAFYFHGTGHSVGLDCHDVGGKEISILDSTRKGSSLLLLQRPLDENMVITVEPGLYFNDVSIDLWTKDPAYKPYFNMDKVNQYRVVGGVRIEDTVLVTRDGIENFTVVPKEVHDIEALMQQ</sequence>